<evidence type="ECO:0000259" key="2">
    <source>
        <dbReference type="PROSITE" id="PS50983"/>
    </source>
</evidence>
<evidence type="ECO:0000313" key="3">
    <source>
        <dbReference type="EMBL" id="GLQ28426.1"/>
    </source>
</evidence>
<evidence type="ECO:0000313" key="4">
    <source>
        <dbReference type="Proteomes" id="UP001161388"/>
    </source>
</evidence>
<dbReference type="PANTHER" id="PTHR30535">
    <property type="entry name" value="VITAMIN B12-BINDING PROTEIN"/>
    <property type="match status" value="1"/>
</dbReference>
<dbReference type="InterPro" id="IPR002491">
    <property type="entry name" value="ABC_transptr_periplasmic_BD"/>
</dbReference>
<dbReference type="SUPFAM" id="SSF53807">
    <property type="entry name" value="Helical backbone' metal receptor"/>
    <property type="match status" value="1"/>
</dbReference>
<sequence length="300" mass="30675">MTLKQRKPAGKALFITLLTAFLASGTAWVSSSQRAPAENAENTAADVLSIGGSVTEIVYALDQDHRLVARDTTSTYPEAANDLPDVGYMRALSAEGVLSVSPALILSEEGAGPPETIAALEAVAIPFVTIPDAYDADGVIAKVLAVGDALGVADKASVLAAGIEAQFDAVAAQIATDATAKKVMFILSTQGGRILAAGKGTSAAGIITMAGGVNAMQGFDGYKPVTDEAVVAAAPDVVLMMDRSGDHAVEDAELFAMPALLPTPAAENQSIVRMNGLYLLGFGPRTAQAVLDLNRALYGG</sequence>
<dbReference type="Gene3D" id="3.40.50.1980">
    <property type="entry name" value="Nitrogenase molybdenum iron protein domain"/>
    <property type="match status" value="2"/>
</dbReference>
<feature type="chain" id="PRO_5047323394" evidence="1">
    <location>
        <begin position="30"/>
        <end position="300"/>
    </location>
</feature>
<protein>
    <submittedName>
        <fullName evidence="3">Hemin ABC transporter substrate-binding protein</fullName>
    </submittedName>
</protein>
<dbReference type="Proteomes" id="UP001161388">
    <property type="component" value="Unassembled WGS sequence"/>
</dbReference>
<feature type="signal peptide" evidence="1">
    <location>
        <begin position="1"/>
        <end position="29"/>
    </location>
</feature>
<feature type="domain" description="Fe/B12 periplasmic-binding" evidence="2">
    <location>
        <begin position="46"/>
        <end position="300"/>
    </location>
</feature>
<accession>A0ABQ5VMX8</accession>
<reference evidence="3" key="2">
    <citation type="submission" date="2023-01" db="EMBL/GenBank/DDBJ databases">
        <title>Draft genome sequence of Sulfitobacter pacificus strain NBRC 109915.</title>
        <authorList>
            <person name="Sun Q."/>
            <person name="Mori K."/>
        </authorList>
    </citation>
    <scope>NUCLEOTIDE SEQUENCE</scope>
    <source>
        <strain evidence="3">NBRC 109915</strain>
    </source>
</reference>
<keyword evidence="1" id="KW-0732">Signal</keyword>
<name>A0ABQ5VMX8_9RHOB</name>
<organism evidence="3 4">
    <name type="scientific">Sulfitobacter pacificus</name>
    <dbReference type="NCBI Taxonomy" id="1499314"/>
    <lineage>
        <taxon>Bacteria</taxon>
        <taxon>Pseudomonadati</taxon>
        <taxon>Pseudomonadota</taxon>
        <taxon>Alphaproteobacteria</taxon>
        <taxon>Rhodobacterales</taxon>
        <taxon>Roseobacteraceae</taxon>
        <taxon>Sulfitobacter</taxon>
    </lineage>
</organism>
<proteinExistence type="predicted"/>
<dbReference type="PROSITE" id="PS50983">
    <property type="entry name" value="FE_B12_PBP"/>
    <property type="match status" value="1"/>
</dbReference>
<comment type="caution">
    <text evidence="3">The sequence shown here is derived from an EMBL/GenBank/DDBJ whole genome shotgun (WGS) entry which is preliminary data.</text>
</comment>
<dbReference type="EMBL" id="BSNL01000001">
    <property type="protein sequence ID" value="GLQ28426.1"/>
    <property type="molecule type" value="Genomic_DNA"/>
</dbReference>
<dbReference type="PANTHER" id="PTHR30535:SF4">
    <property type="entry name" value="HEMIN-BINDING PERIPLASMIC PROTEIN HMUT"/>
    <property type="match status" value="1"/>
</dbReference>
<reference evidence="3" key="1">
    <citation type="journal article" date="2014" name="Int. J. Syst. Evol. Microbiol.">
        <title>Complete genome of a new Firmicutes species belonging to the dominant human colonic microbiota ('Ruminococcus bicirculans') reveals two chromosomes and a selective capacity to utilize plant glucans.</title>
        <authorList>
            <consortium name="NISC Comparative Sequencing Program"/>
            <person name="Wegmann U."/>
            <person name="Louis P."/>
            <person name="Goesmann A."/>
            <person name="Henrissat B."/>
            <person name="Duncan S.H."/>
            <person name="Flint H.J."/>
        </authorList>
    </citation>
    <scope>NUCLEOTIDE SEQUENCE</scope>
    <source>
        <strain evidence="3">NBRC 109915</strain>
    </source>
</reference>
<dbReference type="RefSeq" id="WP_284374845.1">
    <property type="nucleotide sequence ID" value="NZ_BSNL01000001.1"/>
</dbReference>
<evidence type="ECO:0000256" key="1">
    <source>
        <dbReference type="SAM" id="SignalP"/>
    </source>
</evidence>
<dbReference type="InterPro" id="IPR050902">
    <property type="entry name" value="ABC_Transporter_SBP"/>
</dbReference>
<dbReference type="Pfam" id="PF01497">
    <property type="entry name" value="Peripla_BP_2"/>
    <property type="match status" value="1"/>
</dbReference>
<gene>
    <name evidence="3" type="ORF">GCM10007927_32290</name>
</gene>
<keyword evidence="4" id="KW-1185">Reference proteome</keyword>